<evidence type="ECO:0000313" key="1">
    <source>
        <dbReference type="EMBL" id="KAL2288069.1"/>
    </source>
</evidence>
<proteinExistence type="predicted"/>
<name>A0ABR4F097_9PEZI</name>
<sequence length="115" mass="12628">MYSMCAVGHQGQQSCAVLPLLDKAKGHESMTTNHPMQCKMLDCPKNSRHRTAIYACGQGLPTTDRCEVLQRPASIGFGPESRGFTLPLSLVSCPSSIQCYTQIMLHSPNMSRRSL</sequence>
<gene>
    <name evidence="1" type="ORF">FJTKL_04219</name>
</gene>
<reference evidence="1 2" key="1">
    <citation type="submission" date="2024-03" db="EMBL/GenBank/DDBJ databases">
        <title>A high-quality draft genome sequence of Diaporthe vaccinii, a causative agent of upright dieback and viscid rot disease in cranberry plants.</title>
        <authorList>
            <person name="Sarrasin M."/>
            <person name="Lang B.F."/>
            <person name="Burger G."/>
        </authorList>
    </citation>
    <scope>NUCLEOTIDE SEQUENCE [LARGE SCALE GENOMIC DNA]</scope>
    <source>
        <strain evidence="1 2">IS7</strain>
    </source>
</reference>
<dbReference type="Proteomes" id="UP001600888">
    <property type="component" value="Unassembled WGS sequence"/>
</dbReference>
<protein>
    <submittedName>
        <fullName evidence="1">Uncharacterized protein</fullName>
    </submittedName>
</protein>
<accession>A0ABR4F097</accession>
<comment type="caution">
    <text evidence="1">The sequence shown here is derived from an EMBL/GenBank/DDBJ whole genome shotgun (WGS) entry which is preliminary data.</text>
</comment>
<evidence type="ECO:0000313" key="2">
    <source>
        <dbReference type="Proteomes" id="UP001600888"/>
    </source>
</evidence>
<keyword evidence="2" id="KW-1185">Reference proteome</keyword>
<organism evidence="1 2">
    <name type="scientific">Diaporthe vaccinii</name>
    <dbReference type="NCBI Taxonomy" id="105482"/>
    <lineage>
        <taxon>Eukaryota</taxon>
        <taxon>Fungi</taxon>
        <taxon>Dikarya</taxon>
        <taxon>Ascomycota</taxon>
        <taxon>Pezizomycotina</taxon>
        <taxon>Sordariomycetes</taxon>
        <taxon>Sordariomycetidae</taxon>
        <taxon>Diaporthales</taxon>
        <taxon>Diaporthaceae</taxon>
        <taxon>Diaporthe</taxon>
        <taxon>Diaporthe eres species complex</taxon>
    </lineage>
</organism>
<dbReference type="EMBL" id="JBAWTH010000017">
    <property type="protein sequence ID" value="KAL2288069.1"/>
    <property type="molecule type" value="Genomic_DNA"/>
</dbReference>